<comment type="similarity">
    <text evidence="2">Belongs to the CobH/CbiC family.</text>
</comment>
<organism evidence="6">
    <name type="scientific">Desulfobacca acetoxidans</name>
    <dbReference type="NCBI Taxonomy" id="60893"/>
    <lineage>
        <taxon>Bacteria</taxon>
        <taxon>Pseudomonadati</taxon>
        <taxon>Thermodesulfobacteriota</taxon>
        <taxon>Desulfobaccia</taxon>
        <taxon>Desulfobaccales</taxon>
        <taxon>Desulfobaccaceae</taxon>
        <taxon>Desulfobacca</taxon>
    </lineage>
</organism>
<dbReference type="Pfam" id="PF02570">
    <property type="entry name" value="CbiC"/>
    <property type="match status" value="1"/>
</dbReference>
<reference evidence="6" key="1">
    <citation type="journal article" date="2020" name="mSystems">
        <title>Genome- and Community-Level Interaction Insights into Carbon Utilization and Element Cycling Functions of Hydrothermarchaeota in Hydrothermal Sediment.</title>
        <authorList>
            <person name="Zhou Z."/>
            <person name="Liu Y."/>
            <person name="Xu W."/>
            <person name="Pan J."/>
            <person name="Luo Z.H."/>
            <person name="Li M."/>
        </authorList>
    </citation>
    <scope>NUCLEOTIDE SEQUENCE [LARGE SCALE GENOMIC DNA]</scope>
    <source>
        <strain evidence="6">SpSt-897</strain>
    </source>
</reference>
<name>A0A7C3UZA4_9BACT</name>
<feature type="domain" description="Cobalamin biosynthesis precorrin-8X methylmutase CobH/CbiC" evidence="5">
    <location>
        <begin position="10"/>
        <end position="203"/>
    </location>
</feature>
<evidence type="ECO:0000256" key="1">
    <source>
        <dbReference type="ARBA" id="ARBA00004953"/>
    </source>
</evidence>
<keyword evidence="3" id="KW-0169">Cobalamin biosynthesis</keyword>
<evidence type="ECO:0000259" key="5">
    <source>
        <dbReference type="Pfam" id="PF02570"/>
    </source>
</evidence>
<comment type="caution">
    <text evidence="6">The sequence shown here is derived from an EMBL/GenBank/DDBJ whole genome shotgun (WGS) entry which is preliminary data.</text>
</comment>
<gene>
    <name evidence="6" type="ORF">ENW96_11980</name>
</gene>
<dbReference type="GO" id="GO:0009236">
    <property type="term" value="P:cobalamin biosynthetic process"/>
    <property type="evidence" value="ECO:0007669"/>
    <property type="project" value="UniProtKB-UniPathway"/>
</dbReference>
<keyword evidence="4" id="KW-0413">Isomerase</keyword>
<dbReference type="SUPFAM" id="SSF63965">
    <property type="entry name" value="Precorrin-8X methylmutase CbiC/CobH"/>
    <property type="match status" value="1"/>
</dbReference>
<dbReference type="Gene3D" id="3.40.50.10230">
    <property type="entry name" value="Cobalamin biosynthesis CobH/CbiC, precorrin-8X methylmutase"/>
    <property type="match status" value="1"/>
</dbReference>
<protein>
    <submittedName>
        <fullName evidence="6">Precorrin-8X methylmutase</fullName>
    </submittedName>
</protein>
<dbReference type="PANTHER" id="PTHR43588:SF1">
    <property type="entry name" value="COBALT-PRECORRIN-8 METHYLMUTASE"/>
    <property type="match status" value="1"/>
</dbReference>
<evidence type="ECO:0000256" key="2">
    <source>
        <dbReference type="ARBA" id="ARBA00009774"/>
    </source>
</evidence>
<comment type="pathway">
    <text evidence="1">Cofactor biosynthesis; adenosylcobalamin biosynthesis.</text>
</comment>
<dbReference type="PANTHER" id="PTHR43588">
    <property type="entry name" value="COBALT-PRECORRIN-8 METHYLMUTASE"/>
    <property type="match status" value="1"/>
</dbReference>
<dbReference type="EMBL" id="DTMF01000290">
    <property type="protein sequence ID" value="HGF35077.1"/>
    <property type="molecule type" value="Genomic_DNA"/>
</dbReference>
<dbReference type="AlphaFoldDB" id="A0A7C3UZA4"/>
<evidence type="ECO:0000313" key="6">
    <source>
        <dbReference type="EMBL" id="HGF35077.1"/>
    </source>
</evidence>
<sequence>MNWCPRLPQEIEAESFRRIEAQIGNHGLPPREWAVVRRMIHATGDFEYLHNVRFHHRAIDAGLTALRQGRPVVTDSRMLRAGISTGPLARLGVEVFCLMGDPEVAEEAGRGGITRAAVAMARALPLAAGGIVAIGNAPTALLSLLEQLANGASPPALVVAVPVGFVNAAESKEALICQDCPYITSLGPKGGSAVAASIINALAILALAETPS</sequence>
<dbReference type="InterPro" id="IPR036588">
    <property type="entry name" value="CobH/CbiC_sf"/>
</dbReference>
<dbReference type="UniPathway" id="UPA00148"/>
<dbReference type="GO" id="GO:0016993">
    <property type="term" value="F:precorrin-8X methylmutase activity"/>
    <property type="evidence" value="ECO:0007669"/>
    <property type="project" value="InterPro"/>
</dbReference>
<accession>A0A7C3UZA4</accession>
<evidence type="ECO:0000256" key="4">
    <source>
        <dbReference type="ARBA" id="ARBA00023235"/>
    </source>
</evidence>
<proteinExistence type="inferred from homology"/>
<dbReference type="InterPro" id="IPR003722">
    <property type="entry name" value="Cbl_synth_CobH/CbiC"/>
</dbReference>
<evidence type="ECO:0000256" key="3">
    <source>
        <dbReference type="ARBA" id="ARBA00022573"/>
    </source>
</evidence>